<dbReference type="NCBIfam" id="TIGR02100">
    <property type="entry name" value="glgX_debranch"/>
    <property type="match status" value="1"/>
</dbReference>
<comment type="similarity">
    <text evidence="1">Belongs to the glycosyl hydrolase 13 family.</text>
</comment>
<dbReference type="Gene3D" id="2.60.40.10">
    <property type="entry name" value="Immunoglobulins"/>
    <property type="match status" value="1"/>
</dbReference>
<dbReference type="PATRIC" id="fig|305.106.peg.2106"/>
<sequence length="754" mass="83231">MLRLPSTLSPGKPYPLGAQWDGLGINFAVFSANATRIDLCLFDPTGRKELARLPLPECTDEVWHGYLPGVESGLVYGYRAYGPWEPYRGHRFNPHKLLLDPYARRLVGALRWSDALFGYRLNSARADLSFDRRDSAPACPKAVVTDESFNWGNDVPPNTPWSRTVIYEMHVRGASMLRDDLLPPERGTFAALADPVFIEHLRTLGVTAVELLPVHAFLQDRFLVERGLRNYWGYSTLAFFAPEPAYLSKPTLHEMKVAIRRLHAAGIEVLLDVVFNHTCEGNELGPTLSFRGLDNASYYRLVPGQERYYINDTGCGNTLNLSHPRVLQMVMDALRYWVNACHIDGFRFDLGVTLGREGLGFDPGSGFFDAVRQDPVLATVKTIAEPWDVGPDGYQLGNHPPGFAEWNDRFRDGVRRFWRGDAGQRPELAARLTGSGDLFGRRYRRPWASINYAASHDGFTLRDVVSYTHRHNEANGEDNRDGHHDNCSANWGVEGPTDDAAILAQRDRVARALLATVLLSNGTPMLLGGDEFGRTQQGNNNAYCQDNAISWLDWSMRAQAEGRALFAYTARLIALRKTSPALRWPHFVHGEAEVLPGVPDIAWFDERGQPLTPDAWNDAEARALALRRACIETIDGEARPHVALTLINGAATDLIFTLPGPAMDWLLAIDSAAPEREARPHAEPTVRVQGRSVVLLLATQLAAIAQIASTPERAAAGQAVGRVPDKPAEAGAGADTHPHRGETAPATGQGEALP</sequence>
<dbReference type="InterPro" id="IPR011837">
    <property type="entry name" value="Glycogen_debranch_GlgX"/>
</dbReference>
<dbReference type="Pfam" id="PF02922">
    <property type="entry name" value="CBM_48"/>
    <property type="match status" value="1"/>
</dbReference>
<dbReference type="InterPro" id="IPR044505">
    <property type="entry name" value="GlgX_Isoamylase_N_E_set"/>
</dbReference>
<dbReference type="Gene3D" id="3.20.20.80">
    <property type="entry name" value="Glycosidases"/>
    <property type="match status" value="1"/>
</dbReference>
<accession>A0A0S4TRP6</accession>
<evidence type="ECO:0000256" key="1">
    <source>
        <dbReference type="ARBA" id="ARBA00008061"/>
    </source>
</evidence>
<dbReference type="EMBL" id="LN899819">
    <property type="protein sequence ID" value="CUV12724.1"/>
    <property type="molecule type" value="Genomic_DNA"/>
</dbReference>
<dbReference type="SUPFAM" id="SSF51011">
    <property type="entry name" value="Glycosyl hydrolase domain"/>
    <property type="match status" value="1"/>
</dbReference>
<name>A0A0S4TRP6_RALSL</name>
<dbReference type="InterPro" id="IPR013780">
    <property type="entry name" value="Glyco_hydro_b"/>
</dbReference>
<feature type="region of interest" description="Disordered" evidence="4">
    <location>
        <begin position="716"/>
        <end position="754"/>
    </location>
</feature>
<evidence type="ECO:0000256" key="3">
    <source>
        <dbReference type="ARBA" id="ARBA00023295"/>
    </source>
</evidence>
<dbReference type="SUPFAM" id="SSF81296">
    <property type="entry name" value="E set domains"/>
    <property type="match status" value="1"/>
</dbReference>
<dbReference type="AlphaFoldDB" id="A0A0S4TRP6"/>
<gene>
    <name evidence="6" type="primary">glgX</name>
    <name evidence="6" type="ORF">RUN39_v1_400025</name>
</gene>
<evidence type="ECO:0000256" key="2">
    <source>
        <dbReference type="ARBA" id="ARBA00022801"/>
    </source>
</evidence>
<proteinExistence type="inferred from homology"/>
<dbReference type="Gene3D" id="2.60.40.1180">
    <property type="entry name" value="Golgi alpha-mannosidase II"/>
    <property type="match status" value="1"/>
</dbReference>
<feature type="domain" description="Glycosyl hydrolase family 13 catalytic" evidence="5">
    <location>
        <begin position="142"/>
        <end position="576"/>
    </location>
</feature>
<keyword evidence="2 6" id="KW-0378">Hydrolase</keyword>
<dbReference type="CDD" id="cd11326">
    <property type="entry name" value="AmyAc_Glg_debranch"/>
    <property type="match status" value="1"/>
</dbReference>
<reference evidence="6" key="1">
    <citation type="submission" date="2015-10" db="EMBL/GenBank/DDBJ databases">
        <authorList>
            <person name="Gilbert D.G."/>
        </authorList>
    </citation>
    <scope>NUCLEOTIDE SEQUENCE</scope>
    <source>
        <strain evidence="6">Phyl III-seqv23</strain>
    </source>
</reference>
<evidence type="ECO:0000313" key="6">
    <source>
        <dbReference type="EMBL" id="CUV12724.1"/>
    </source>
</evidence>
<dbReference type="SUPFAM" id="SSF51445">
    <property type="entry name" value="(Trans)glycosidases"/>
    <property type="match status" value="1"/>
</dbReference>
<dbReference type="SMART" id="SM00642">
    <property type="entry name" value="Aamy"/>
    <property type="match status" value="1"/>
</dbReference>
<dbReference type="InterPro" id="IPR014756">
    <property type="entry name" value="Ig_E-set"/>
</dbReference>
<dbReference type="EC" id="3.2.1.-" evidence="6"/>
<keyword evidence="3 6" id="KW-0326">Glycosidase</keyword>
<dbReference type="GO" id="GO:0004135">
    <property type="term" value="F:amylo-alpha-1,6-glucosidase activity"/>
    <property type="evidence" value="ECO:0007669"/>
    <property type="project" value="InterPro"/>
</dbReference>
<evidence type="ECO:0000259" key="5">
    <source>
        <dbReference type="SMART" id="SM00642"/>
    </source>
</evidence>
<dbReference type="InterPro" id="IPR013783">
    <property type="entry name" value="Ig-like_fold"/>
</dbReference>
<organism evidence="6">
    <name type="scientific">Ralstonia solanacearum</name>
    <name type="common">Pseudomonas solanacearum</name>
    <dbReference type="NCBI Taxonomy" id="305"/>
    <lineage>
        <taxon>Bacteria</taxon>
        <taxon>Pseudomonadati</taxon>
        <taxon>Pseudomonadota</taxon>
        <taxon>Betaproteobacteria</taxon>
        <taxon>Burkholderiales</taxon>
        <taxon>Burkholderiaceae</taxon>
        <taxon>Ralstonia</taxon>
        <taxon>Ralstonia solanacearum species complex</taxon>
    </lineage>
</organism>
<evidence type="ECO:0000256" key="4">
    <source>
        <dbReference type="SAM" id="MobiDB-lite"/>
    </source>
</evidence>
<dbReference type="GO" id="GO:0005980">
    <property type="term" value="P:glycogen catabolic process"/>
    <property type="evidence" value="ECO:0007669"/>
    <property type="project" value="InterPro"/>
</dbReference>
<dbReference type="InterPro" id="IPR017853">
    <property type="entry name" value="GH"/>
</dbReference>
<dbReference type="PANTHER" id="PTHR43002">
    <property type="entry name" value="GLYCOGEN DEBRANCHING ENZYME"/>
    <property type="match status" value="1"/>
</dbReference>
<dbReference type="CDD" id="cd02856">
    <property type="entry name" value="E_set_GDE_Isoamylase_N"/>
    <property type="match status" value="1"/>
</dbReference>
<protein>
    <submittedName>
        <fullName evidence="6">Glycogen debranching enzyme</fullName>
        <ecNumber evidence="6">3.2.1.-</ecNumber>
    </submittedName>
</protein>
<dbReference type="InterPro" id="IPR004193">
    <property type="entry name" value="Glyco_hydro_13_N"/>
</dbReference>
<dbReference type="InterPro" id="IPR006047">
    <property type="entry name" value="GH13_cat_dom"/>
</dbReference>